<evidence type="ECO:0000256" key="1">
    <source>
        <dbReference type="ARBA" id="ARBA00022649"/>
    </source>
</evidence>
<organism evidence="2 3">
    <name type="scientific">Acidiphilium iwatense</name>
    <dbReference type="NCBI Taxonomy" id="768198"/>
    <lineage>
        <taxon>Bacteria</taxon>
        <taxon>Pseudomonadati</taxon>
        <taxon>Pseudomonadota</taxon>
        <taxon>Alphaproteobacteria</taxon>
        <taxon>Acetobacterales</taxon>
        <taxon>Acidocellaceae</taxon>
        <taxon>Acidiphilium</taxon>
    </lineage>
</organism>
<keyword evidence="3" id="KW-1185">Reference proteome</keyword>
<dbReference type="InterPro" id="IPR007712">
    <property type="entry name" value="RelE/ParE_toxin"/>
</dbReference>
<dbReference type="InterPro" id="IPR035093">
    <property type="entry name" value="RelE/ParE_toxin_dom_sf"/>
</dbReference>
<dbReference type="PIRSF" id="PIRSF006156">
    <property type="entry name" value="YafQ"/>
    <property type="match status" value="1"/>
</dbReference>
<gene>
    <name evidence="2" type="ORF">L2A60_18975</name>
</gene>
<dbReference type="Gene3D" id="3.30.2310.20">
    <property type="entry name" value="RelE-like"/>
    <property type="match status" value="1"/>
</dbReference>
<name>A0ABS9E150_9PROT</name>
<dbReference type="SUPFAM" id="SSF143011">
    <property type="entry name" value="RelE-like"/>
    <property type="match status" value="1"/>
</dbReference>
<dbReference type="Proteomes" id="UP001521209">
    <property type="component" value="Unassembled WGS sequence"/>
</dbReference>
<dbReference type="NCBIfam" id="TIGR02385">
    <property type="entry name" value="RelE_StbE"/>
    <property type="match status" value="1"/>
</dbReference>
<dbReference type="EMBL" id="JAKGBZ010000076">
    <property type="protein sequence ID" value="MCF3948741.1"/>
    <property type="molecule type" value="Genomic_DNA"/>
</dbReference>
<evidence type="ECO:0000313" key="2">
    <source>
        <dbReference type="EMBL" id="MCF3948741.1"/>
    </source>
</evidence>
<comment type="caution">
    <text evidence="2">The sequence shown here is derived from an EMBL/GenBank/DDBJ whole genome shotgun (WGS) entry which is preliminary data.</text>
</comment>
<reference evidence="2 3" key="1">
    <citation type="submission" date="2022-01" db="EMBL/GenBank/DDBJ databases">
        <authorList>
            <person name="Won M."/>
            <person name="Kim S.-J."/>
            <person name="Kwon S.-W."/>
        </authorList>
    </citation>
    <scope>NUCLEOTIDE SEQUENCE [LARGE SCALE GENOMIC DNA]</scope>
    <source>
        <strain evidence="2 3">KCTC 23505</strain>
    </source>
</reference>
<evidence type="ECO:0000313" key="3">
    <source>
        <dbReference type="Proteomes" id="UP001521209"/>
    </source>
</evidence>
<sequence>MRIVKYTGRFKRDYRREKSGRHGKKLDTLLMEVVDMLAADKHLPRRNVDHPLTGEWSDHRDCHIRPDLILIYRKPDDASLELVRLGSHSELGL</sequence>
<accession>A0ABS9E150</accession>
<dbReference type="RefSeq" id="WP_235706052.1">
    <property type="nucleotide sequence ID" value="NZ_JAKGBZ010000076.1"/>
</dbReference>
<dbReference type="PANTHER" id="PTHR40588:SF1">
    <property type="entry name" value="MRNA INTERFERASE TOXIN YAFQ"/>
    <property type="match status" value="1"/>
</dbReference>
<dbReference type="PANTHER" id="PTHR40588">
    <property type="entry name" value="MRNA INTERFERASE TOXIN YAFQ"/>
    <property type="match status" value="1"/>
</dbReference>
<proteinExistence type="predicted"/>
<dbReference type="InterPro" id="IPR004386">
    <property type="entry name" value="Toxin_YafQ-like"/>
</dbReference>
<protein>
    <submittedName>
        <fullName evidence="2">Type II toxin-antitoxin system YafQ family toxin</fullName>
    </submittedName>
</protein>
<dbReference type="Pfam" id="PF15738">
    <property type="entry name" value="YafQ_toxin"/>
    <property type="match status" value="1"/>
</dbReference>
<keyword evidence="1" id="KW-1277">Toxin-antitoxin system</keyword>